<sequence length="209" mass="22938">MKATTNISEKPYMDREKNNILGKKILYFATLVRIRVFQVGFGYQMKCSALSTAQGVPDPSSDVRDPRAAPARDIFHVCDNIRQVASDDQGVPDQATKDVRDPIEATRSIPARVSFVSSSRLNSFGAQGVPDPSSDVRDPRAAPARDIFHVRDNIRQVASDDQGVPDQATKDVCDPIEATRSIPARVSFVSSSRLNSFGGPFQQSSKVKR</sequence>
<gene>
    <name evidence="1" type="ORF">F2Q68_00035291</name>
</gene>
<evidence type="ECO:0000313" key="2">
    <source>
        <dbReference type="Proteomes" id="UP000712281"/>
    </source>
</evidence>
<dbReference type="Proteomes" id="UP000712281">
    <property type="component" value="Unassembled WGS sequence"/>
</dbReference>
<organism evidence="1 2">
    <name type="scientific">Brassica cretica</name>
    <name type="common">Mustard</name>
    <dbReference type="NCBI Taxonomy" id="69181"/>
    <lineage>
        <taxon>Eukaryota</taxon>
        <taxon>Viridiplantae</taxon>
        <taxon>Streptophyta</taxon>
        <taxon>Embryophyta</taxon>
        <taxon>Tracheophyta</taxon>
        <taxon>Spermatophyta</taxon>
        <taxon>Magnoliopsida</taxon>
        <taxon>eudicotyledons</taxon>
        <taxon>Gunneridae</taxon>
        <taxon>Pentapetalae</taxon>
        <taxon>rosids</taxon>
        <taxon>malvids</taxon>
        <taxon>Brassicales</taxon>
        <taxon>Brassicaceae</taxon>
        <taxon>Brassiceae</taxon>
        <taxon>Brassica</taxon>
    </lineage>
</organism>
<name>A0A8S9H919_BRACR</name>
<dbReference type="EMBL" id="QGKW02001988">
    <property type="protein sequence ID" value="KAF2553374.1"/>
    <property type="molecule type" value="Genomic_DNA"/>
</dbReference>
<comment type="caution">
    <text evidence="1">The sequence shown here is derived from an EMBL/GenBank/DDBJ whole genome shotgun (WGS) entry which is preliminary data.</text>
</comment>
<proteinExistence type="predicted"/>
<reference evidence="1" key="1">
    <citation type="submission" date="2019-12" db="EMBL/GenBank/DDBJ databases">
        <title>Genome sequencing and annotation of Brassica cretica.</title>
        <authorList>
            <person name="Studholme D.J."/>
            <person name="Sarris P.F."/>
        </authorList>
    </citation>
    <scope>NUCLEOTIDE SEQUENCE</scope>
    <source>
        <strain evidence="1">PFS-001/15</strain>
        <tissue evidence="1">Leaf</tissue>
    </source>
</reference>
<dbReference type="AlphaFoldDB" id="A0A8S9H919"/>
<evidence type="ECO:0000313" key="1">
    <source>
        <dbReference type="EMBL" id="KAF2553374.1"/>
    </source>
</evidence>
<accession>A0A8S9H919</accession>
<protein>
    <submittedName>
        <fullName evidence="1">Uncharacterized protein</fullName>
    </submittedName>
</protein>